<feature type="chain" id="PRO_5032802095" description="G-protein coupled receptors family 2 profile 1 domain-containing protein" evidence="1">
    <location>
        <begin position="22"/>
        <end position="504"/>
    </location>
</feature>
<protein>
    <recommendedName>
        <fullName evidence="2">G-protein coupled receptors family 2 profile 1 domain-containing protein</fullName>
    </recommendedName>
</protein>
<evidence type="ECO:0000256" key="1">
    <source>
        <dbReference type="SAM" id="SignalP"/>
    </source>
</evidence>
<evidence type="ECO:0000259" key="2">
    <source>
        <dbReference type="PROSITE" id="PS50227"/>
    </source>
</evidence>
<dbReference type="EMBL" id="UYJE01004051">
    <property type="protein sequence ID" value="VDI24602.1"/>
    <property type="molecule type" value="Genomic_DNA"/>
</dbReference>
<keyword evidence="4" id="KW-1185">Reference proteome</keyword>
<feature type="domain" description="G-protein coupled receptors family 2 profile 1" evidence="2">
    <location>
        <begin position="421"/>
        <end position="504"/>
    </location>
</feature>
<proteinExistence type="predicted"/>
<dbReference type="Pfam" id="PF02793">
    <property type="entry name" value="HRM"/>
    <property type="match status" value="2"/>
</dbReference>
<sequence>MYINLVVTVLIIVNPLRFCLSHFRGGTITWRYKSTQQIYIKYKLSFRRDIYDHFCNNLDSNVLIRGEGYLETFVFSHSGYPDSRSLINQMSYLCTGFSEDENWTYGQNTVLVTMPIDLTSRTYILRYSGKYWIPLVSGSPEWLLQLTVNLTSRGDNGRINSPPTASVPPFLRLKYGCLYSLSIPVKDEDGDIIKCRWANTYARYNITYGWYRWSECSYYGYSNKLLCQTPSNLLLNKDMCVITYNSTVSTGFYVVALQIEDFATGEAVNELSSIPLQFLIEVTFQNSTDSCEIKPVFETLHDMNSIIEIPVYTRYHQTIIASGFTISEIKVISQIQLTISELLMYGTSYERWYINVTWIPSPIYIGNHSICYTAFDIISQSTEKICTTVNVTSSINYCMENVDSFHTKWNITAANTQVNLSCTNEYMDSVSRNCSGGGIWEEPNYIQCSTHYCVENVDKFNTKWNTTVINTQVNVSCTGEYVGNVSRNCTGEGIWEEPDYSQCI</sequence>
<dbReference type="GO" id="GO:0004930">
    <property type="term" value="F:G protein-coupled receptor activity"/>
    <property type="evidence" value="ECO:0007669"/>
    <property type="project" value="InterPro"/>
</dbReference>
<feature type="signal peptide" evidence="1">
    <location>
        <begin position="1"/>
        <end position="21"/>
    </location>
</feature>
<evidence type="ECO:0000313" key="3">
    <source>
        <dbReference type="EMBL" id="VDI24602.1"/>
    </source>
</evidence>
<dbReference type="AlphaFoldDB" id="A0A8B6DU80"/>
<reference evidence="3" key="1">
    <citation type="submission" date="2018-11" db="EMBL/GenBank/DDBJ databases">
        <authorList>
            <person name="Alioto T."/>
            <person name="Alioto T."/>
        </authorList>
    </citation>
    <scope>NUCLEOTIDE SEQUENCE</scope>
</reference>
<name>A0A8B6DU80_MYTGA</name>
<dbReference type="SUPFAM" id="SSF111418">
    <property type="entry name" value="Hormone receptor domain"/>
    <property type="match status" value="2"/>
</dbReference>
<dbReference type="GO" id="GO:0016020">
    <property type="term" value="C:membrane"/>
    <property type="evidence" value="ECO:0007669"/>
    <property type="project" value="InterPro"/>
</dbReference>
<organism evidence="3 4">
    <name type="scientific">Mytilus galloprovincialis</name>
    <name type="common">Mediterranean mussel</name>
    <dbReference type="NCBI Taxonomy" id="29158"/>
    <lineage>
        <taxon>Eukaryota</taxon>
        <taxon>Metazoa</taxon>
        <taxon>Spiralia</taxon>
        <taxon>Lophotrochozoa</taxon>
        <taxon>Mollusca</taxon>
        <taxon>Bivalvia</taxon>
        <taxon>Autobranchia</taxon>
        <taxon>Pteriomorphia</taxon>
        <taxon>Mytilida</taxon>
        <taxon>Mytiloidea</taxon>
        <taxon>Mytilidae</taxon>
        <taxon>Mytilinae</taxon>
        <taxon>Mytilus</taxon>
    </lineage>
</organism>
<dbReference type="OrthoDB" id="10063988at2759"/>
<keyword evidence="1" id="KW-0732">Signal</keyword>
<gene>
    <name evidence="3" type="ORF">MGAL_10B087970</name>
</gene>
<dbReference type="PROSITE" id="PS50227">
    <property type="entry name" value="G_PROTEIN_RECEP_F2_3"/>
    <property type="match status" value="1"/>
</dbReference>
<evidence type="ECO:0000313" key="4">
    <source>
        <dbReference type="Proteomes" id="UP000596742"/>
    </source>
</evidence>
<dbReference type="InterPro" id="IPR001879">
    <property type="entry name" value="GPCR_2_extracellular_dom"/>
</dbReference>
<feature type="non-terminal residue" evidence="3">
    <location>
        <position position="1"/>
    </location>
</feature>
<dbReference type="InterPro" id="IPR036445">
    <property type="entry name" value="GPCR_2_extracell_dom_sf"/>
</dbReference>
<dbReference type="Proteomes" id="UP000596742">
    <property type="component" value="Unassembled WGS sequence"/>
</dbReference>
<dbReference type="Gene3D" id="4.10.1240.10">
    <property type="entry name" value="GPCR, family 2, extracellular hormone receptor domain"/>
    <property type="match status" value="2"/>
</dbReference>
<comment type="caution">
    <text evidence="3">The sequence shown here is derived from an EMBL/GenBank/DDBJ whole genome shotgun (WGS) entry which is preliminary data.</text>
</comment>
<accession>A0A8B6DU80</accession>